<dbReference type="SUPFAM" id="SSF46689">
    <property type="entry name" value="Homeodomain-like"/>
    <property type="match status" value="1"/>
</dbReference>
<dbReference type="GO" id="GO:0005634">
    <property type="term" value="C:nucleus"/>
    <property type="evidence" value="ECO:0007669"/>
    <property type="project" value="UniProtKB-SubCell"/>
</dbReference>
<dbReference type="STRING" id="1081108.A0A168HL69"/>
<dbReference type="Pfam" id="PF00249">
    <property type="entry name" value="Myb_DNA-binding"/>
    <property type="match status" value="1"/>
</dbReference>
<dbReference type="EMBL" id="AZHF01000003">
    <property type="protein sequence ID" value="OAA77926.1"/>
    <property type="molecule type" value="Genomic_DNA"/>
</dbReference>
<name>A0A168HL69_CORDF</name>
<evidence type="ECO:0000256" key="3">
    <source>
        <dbReference type="ARBA" id="ARBA00023242"/>
    </source>
</evidence>
<evidence type="ECO:0000256" key="1">
    <source>
        <dbReference type="ARBA" id="ARBA00004123"/>
    </source>
</evidence>
<keyword evidence="3" id="KW-0539">Nucleus</keyword>
<feature type="compositionally biased region" description="Acidic residues" evidence="4">
    <location>
        <begin position="760"/>
        <end position="769"/>
    </location>
</feature>
<dbReference type="InterPro" id="IPR001005">
    <property type="entry name" value="SANT/Myb"/>
</dbReference>
<feature type="compositionally biased region" description="Basic residues" evidence="4">
    <location>
        <begin position="317"/>
        <end position="335"/>
    </location>
</feature>
<organism evidence="7 8">
    <name type="scientific">Akanthomyces lecanii RCEF 1005</name>
    <dbReference type="NCBI Taxonomy" id="1081108"/>
    <lineage>
        <taxon>Eukaryota</taxon>
        <taxon>Fungi</taxon>
        <taxon>Dikarya</taxon>
        <taxon>Ascomycota</taxon>
        <taxon>Pezizomycotina</taxon>
        <taxon>Sordariomycetes</taxon>
        <taxon>Hypocreomycetidae</taxon>
        <taxon>Hypocreales</taxon>
        <taxon>Cordycipitaceae</taxon>
        <taxon>Akanthomyces</taxon>
        <taxon>Cordyceps confragosa</taxon>
    </lineage>
</organism>
<evidence type="ECO:0000259" key="5">
    <source>
        <dbReference type="PROSITE" id="PS50090"/>
    </source>
</evidence>
<feature type="compositionally biased region" description="Basic residues" evidence="4">
    <location>
        <begin position="42"/>
        <end position="53"/>
    </location>
</feature>
<protein>
    <submittedName>
        <fullName evidence="7">Myb transcription factor</fullName>
    </submittedName>
</protein>
<dbReference type="Gene3D" id="1.10.10.60">
    <property type="entry name" value="Homeodomain-like"/>
    <property type="match status" value="2"/>
</dbReference>
<feature type="region of interest" description="Disordered" evidence="4">
    <location>
        <begin position="1"/>
        <end position="246"/>
    </location>
</feature>
<feature type="compositionally biased region" description="Basic and acidic residues" evidence="4">
    <location>
        <begin position="222"/>
        <end position="236"/>
    </location>
</feature>
<evidence type="ECO:0000259" key="6">
    <source>
        <dbReference type="PROSITE" id="PS51294"/>
    </source>
</evidence>
<evidence type="ECO:0000313" key="7">
    <source>
        <dbReference type="EMBL" id="OAA77926.1"/>
    </source>
</evidence>
<dbReference type="Proteomes" id="UP000076881">
    <property type="component" value="Unassembled WGS sequence"/>
</dbReference>
<gene>
    <name evidence="7" type="ORF">LEL_04749</name>
</gene>
<keyword evidence="2" id="KW-0238">DNA-binding</keyword>
<feature type="domain" description="Myb-like" evidence="5">
    <location>
        <begin position="479"/>
        <end position="553"/>
    </location>
</feature>
<dbReference type="GO" id="GO:0000976">
    <property type="term" value="F:transcription cis-regulatory region binding"/>
    <property type="evidence" value="ECO:0007669"/>
    <property type="project" value="TreeGrafter"/>
</dbReference>
<evidence type="ECO:0000313" key="8">
    <source>
        <dbReference type="Proteomes" id="UP000076881"/>
    </source>
</evidence>
<dbReference type="InterPro" id="IPR017930">
    <property type="entry name" value="Myb_dom"/>
</dbReference>
<feature type="compositionally biased region" description="Polar residues" evidence="4">
    <location>
        <begin position="16"/>
        <end position="27"/>
    </location>
</feature>
<dbReference type="InterPro" id="IPR009057">
    <property type="entry name" value="Homeodomain-like_sf"/>
</dbReference>
<sequence length="822" mass="92106">MSSSSRWGDSRGIASTLLSLVRPQSSPTRDDPPASSEAPRSSAKKHKHRKRRDREHQQQDQDDDAMTSASQELPPLRNDHEASEGEADFGALEVFDSNAAASSQAVEPASSKKSRRDKKKDSSATKAQKRANRHSSSANGHDHEEPAVTPSSPSKKKRKNSDSSDGKERKKRKSHAAIDSIPEEQTEPALPSSPSAARAHKRGSSGDGADLNGADVDEIERDVEAVAREAWQEHISKQASQLQDTEMTDTAPVAAMAPVEIPVEAQEEAPADDATTTPRRARSTRKKSKPTYFDQPVTDASLDAFGQLPSPSAVTPKPRRAKKAASKKGPRRQRKADREQELYGGEASRGNYTQGKFSDEELSRLAHAIESFRAEYDMEQRDVNEMIQAPGGTQAGEAHAQLWLRIFAECPDRHRQKVINVARKKFHNFVARGTWNEEQDNELSSLINIHGSKWSYIAGIINRHPEDIRDRYRNYLVCGGAQKKEAWDDDEEARLTRFVQDAMEAIDELRRNDPSKELLQKSYEELIDWQNISERMERTRSRLQCITKWKSMNLRIHSKDKLASADPDSNISFRLDKARRQLEDMPDTEKYRLVLAINSTSAPTAAKIPWQKLCDKQFRSSWHRSTQELVWSRLVKSVPGSDMRTVRDCAQYLVDKYDQDGELPNIGGEGWDDDEEMVLISQVPFGKKEIRPDISSEKLTAEDMQGDDDELAAETQEMQIDPALESLAEVPQSAKKATPAKRTQNGKRPSARKPKRPVEPIEESADIVEEAGAANGDEIDESSHRKRKTPSKFKKGKTNKAPVEPSSDMDDMDDLPSRVEAE</sequence>
<feature type="region of interest" description="Disordered" evidence="4">
    <location>
        <begin position="259"/>
        <end position="354"/>
    </location>
</feature>
<evidence type="ECO:0000256" key="4">
    <source>
        <dbReference type="SAM" id="MobiDB-lite"/>
    </source>
</evidence>
<feature type="compositionally biased region" description="Basic residues" evidence="4">
    <location>
        <begin position="784"/>
        <end position="798"/>
    </location>
</feature>
<dbReference type="AlphaFoldDB" id="A0A168HL69"/>
<comment type="subcellular location">
    <subcellularLocation>
        <location evidence="1">Nucleus</location>
    </subcellularLocation>
</comment>
<dbReference type="CDD" id="cd00167">
    <property type="entry name" value="SANT"/>
    <property type="match status" value="1"/>
</dbReference>
<dbReference type="GO" id="GO:0003700">
    <property type="term" value="F:DNA-binding transcription factor activity"/>
    <property type="evidence" value="ECO:0007669"/>
    <property type="project" value="TreeGrafter"/>
</dbReference>
<keyword evidence="8" id="KW-1185">Reference proteome</keyword>
<dbReference type="PANTHER" id="PTHR46380:SF2">
    <property type="entry name" value="CYCLIN-D-BINDING MYB-LIKE TRANSCRIPTION FACTOR 1"/>
    <property type="match status" value="1"/>
</dbReference>
<dbReference type="OrthoDB" id="39591at2759"/>
<dbReference type="InterPro" id="IPR051651">
    <property type="entry name" value="DMTF1_DNA-bind_reg"/>
</dbReference>
<reference evidence="7 8" key="1">
    <citation type="journal article" date="2016" name="Genome Biol. Evol.">
        <title>Divergent and convergent evolution of fungal pathogenicity.</title>
        <authorList>
            <person name="Shang Y."/>
            <person name="Xiao G."/>
            <person name="Zheng P."/>
            <person name="Cen K."/>
            <person name="Zhan S."/>
            <person name="Wang C."/>
        </authorList>
    </citation>
    <scope>NUCLEOTIDE SEQUENCE [LARGE SCALE GENOMIC DNA]</scope>
    <source>
        <strain evidence="7 8">RCEF 1005</strain>
    </source>
</reference>
<feature type="domain" description="HTH myb-type" evidence="6">
    <location>
        <begin position="427"/>
        <end position="480"/>
    </location>
</feature>
<feature type="domain" description="Myb-like" evidence="5">
    <location>
        <begin position="427"/>
        <end position="476"/>
    </location>
</feature>
<accession>A0A168HL69</accession>
<dbReference type="PROSITE" id="PS51294">
    <property type="entry name" value="HTH_MYB"/>
    <property type="match status" value="1"/>
</dbReference>
<feature type="region of interest" description="Disordered" evidence="4">
    <location>
        <begin position="701"/>
        <end position="822"/>
    </location>
</feature>
<feature type="compositionally biased region" description="Basic residues" evidence="4">
    <location>
        <begin position="279"/>
        <end position="289"/>
    </location>
</feature>
<evidence type="ECO:0000256" key="2">
    <source>
        <dbReference type="ARBA" id="ARBA00023125"/>
    </source>
</evidence>
<dbReference type="PANTHER" id="PTHR46380">
    <property type="entry name" value="CYCLIN-D-BINDING MYB-LIKE TRANSCRIPTION FACTOR 1"/>
    <property type="match status" value="1"/>
</dbReference>
<comment type="caution">
    <text evidence="7">The sequence shown here is derived from an EMBL/GenBank/DDBJ whole genome shotgun (WGS) entry which is preliminary data.</text>
</comment>
<proteinExistence type="predicted"/>
<dbReference type="PROSITE" id="PS50090">
    <property type="entry name" value="MYB_LIKE"/>
    <property type="match status" value="2"/>
</dbReference>
<feature type="compositionally biased region" description="Low complexity" evidence="4">
    <location>
        <begin position="188"/>
        <end position="197"/>
    </location>
</feature>
<dbReference type="SMART" id="SM00717">
    <property type="entry name" value="SANT"/>
    <property type="match status" value="2"/>
</dbReference>